<evidence type="ECO:0000256" key="1">
    <source>
        <dbReference type="ARBA" id="ARBA00004123"/>
    </source>
</evidence>
<dbReference type="AlphaFoldDB" id="A0A9P6LY49"/>
<keyword evidence="5" id="KW-0175">Coiled coil</keyword>
<comment type="caution">
    <text evidence="10">The sequence shown here is derived from an EMBL/GenBank/DDBJ whole genome shotgun (WGS) entry which is preliminary data.</text>
</comment>
<comment type="similarity">
    <text evidence="2">Belongs to the CWC25 family.</text>
</comment>
<feature type="compositionally biased region" description="Basic residues" evidence="8">
    <location>
        <begin position="189"/>
        <end position="201"/>
    </location>
</feature>
<evidence type="ECO:0000256" key="5">
    <source>
        <dbReference type="ARBA" id="ARBA00023054"/>
    </source>
</evidence>
<evidence type="ECO:0000313" key="10">
    <source>
        <dbReference type="EMBL" id="KAF9951686.1"/>
    </source>
</evidence>
<dbReference type="GO" id="GO:0000398">
    <property type="term" value="P:mRNA splicing, via spliceosome"/>
    <property type="evidence" value="ECO:0007669"/>
    <property type="project" value="TreeGrafter"/>
</dbReference>
<dbReference type="SMART" id="SM01083">
    <property type="entry name" value="Cir_N"/>
    <property type="match status" value="1"/>
</dbReference>
<evidence type="ECO:0000259" key="9">
    <source>
        <dbReference type="SMART" id="SM01083"/>
    </source>
</evidence>
<dbReference type="GO" id="GO:0005684">
    <property type="term" value="C:U2-type spliceosomal complex"/>
    <property type="evidence" value="ECO:0007669"/>
    <property type="project" value="TreeGrafter"/>
</dbReference>
<dbReference type="InterPro" id="IPR051376">
    <property type="entry name" value="CWC25_splicing_factor"/>
</dbReference>
<dbReference type="InterPro" id="IPR022209">
    <property type="entry name" value="CWC25"/>
</dbReference>
<feature type="compositionally biased region" description="Basic and acidic residues" evidence="8">
    <location>
        <begin position="177"/>
        <end position="188"/>
    </location>
</feature>
<dbReference type="PANTHER" id="PTHR16196">
    <property type="entry name" value="CELL CYCLE CONTROL PROTEIN CWF25"/>
    <property type="match status" value="1"/>
</dbReference>
<feature type="compositionally biased region" description="Polar residues" evidence="8">
    <location>
        <begin position="116"/>
        <end position="129"/>
    </location>
</feature>
<gene>
    <name evidence="10" type="primary">CWC25</name>
    <name evidence="10" type="ORF">BGZ70_000892</name>
</gene>
<protein>
    <submittedName>
        <fullName evidence="10">RNA-splicing factor</fullName>
    </submittedName>
</protein>
<keyword evidence="7" id="KW-0539">Nucleus</keyword>
<feature type="domain" description="CBF1-interacting co-repressor CIR N-terminal" evidence="9">
    <location>
        <begin position="11"/>
        <end position="47"/>
    </location>
</feature>
<name>A0A9P6LY49_MORAP</name>
<dbReference type="InterPro" id="IPR019339">
    <property type="entry name" value="CIR_N_dom"/>
</dbReference>
<evidence type="ECO:0000313" key="11">
    <source>
        <dbReference type="Proteomes" id="UP000738359"/>
    </source>
</evidence>
<feature type="region of interest" description="Disordered" evidence="8">
    <location>
        <begin position="110"/>
        <end position="131"/>
    </location>
</feature>
<feature type="region of interest" description="Disordered" evidence="8">
    <location>
        <begin position="1"/>
        <end position="24"/>
    </location>
</feature>
<dbReference type="Proteomes" id="UP000738359">
    <property type="component" value="Unassembled WGS sequence"/>
</dbReference>
<dbReference type="Pfam" id="PF12542">
    <property type="entry name" value="CWC25"/>
    <property type="match status" value="1"/>
</dbReference>
<dbReference type="EMBL" id="JAAAHY010001185">
    <property type="protein sequence ID" value="KAF9951686.1"/>
    <property type="molecule type" value="Genomic_DNA"/>
</dbReference>
<keyword evidence="3" id="KW-0507">mRNA processing</keyword>
<reference evidence="10" key="1">
    <citation type="journal article" date="2020" name="Fungal Divers.">
        <title>Resolving the Mortierellaceae phylogeny through synthesis of multi-gene phylogenetics and phylogenomics.</title>
        <authorList>
            <person name="Vandepol N."/>
            <person name="Liber J."/>
            <person name="Desiro A."/>
            <person name="Na H."/>
            <person name="Kennedy M."/>
            <person name="Barry K."/>
            <person name="Grigoriev I.V."/>
            <person name="Miller A.N."/>
            <person name="O'Donnell K."/>
            <person name="Stajich J.E."/>
            <person name="Bonito G."/>
        </authorList>
    </citation>
    <scope>NUCLEOTIDE SEQUENCE</scope>
    <source>
        <strain evidence="10">CK1249</strain>
    </source>
</reference>
<evidence type="ECO:0000256" key="4">
    <source>
        <dbReference type="ARBA" id="ARBA00022728"/>
    </source>
</evidence>
<accession>A0A9P6LY49</accession>
<proteinExistence type="inferred from homology"/>
<feature type="region of interest" description="Disordered" evidence="8">
    <location>
        <begin position="153"/>
        <end position="218"/>
    </location>
</feature>
<evidence type="ECO:0000256" key="3">
    <source>
        <dbReference type="ARBA" id="ARBA00022664"/>
    </source>
</evidence>
<keyword evidence="4" id="KW-0747">Spliceosome</keyword>
<sequence length="443" mass="50078">MGGGDLNLKKSWHPGTFRNQEKVWKEERKAADEEKKLQQLRKELEEERQIQELQRIQEQAGGKKRSDRLDWMYQAAPSAGARDEKDLEDYLLGKRRVDDILNKDSGMKALSKDSDSFMSQPSKANSIKDIQSKIREDPLLAIKRREQASMEALMKNPIKMRQLKEAKDPKKKKAKKSKEDKVDKEERRKAKSEHRSKRRSSRDRSDGSDNVPQGNINDGRLHRREIVLRTRFQDLRSLVIEMLPQLHHAHQITATRPGITIVTSDPGPVLLIVSVRHKTVAHVCDQGQGRHHLHTAVALDHDLQPNGIPPVRVVVIAPDPGLLKQGDDHIRDHPHPIALQDAHGRLLLIGIEPGEGGQALAEERARKLKAMTDDASAEEQARKTRLAEIAEMEAKQDAEDEVKRMNNSKGGQASFMKSAQKSAYNGMSMADRVQRGRATLQSS</sequence>
<feature type="compositionally biased region" description="Polar residues" evidence="8">
    <location>
        <begin position="405"/>
        <end position="419"/>
    </location>
</feature>
<dbReference type="Pfam" id="PF10197">
    <property type="entry name" value="Cir_N"/>
    <property type="match status" value="1"/>
</dbReference>
<evidence type="ECO:0000256" key="2">
    <source>
        <dbReference type="ARBA" id="ARBA00006695"/>
    </source>
</evidence>
<evidence type="ECO:0000256" key="7">
    <source>
        <dbReference type="ARBA" id="ARBA00023242"/>
    </source>
</evidence>
<feature type="compositionally biased region" description="Basic and acidic residues" evidence="8">
    <location>
        <begin position="393"/>
        <end position="404"/>
    </location>
</feature>
<evidence type="ECO:0000256" key="8">
    <source>
        <dbReference type="SAM" id="MobiDB-lite"/>
    </source>
</evidence>
<evidence type="ECO:0000256" key="6">
    <source>
        <dbReference type="ARBA" id="ARBA00023187"/>
    </source>
</evidence>
<comment type="subcellular location">
    <subcellularLocation>
        <location evidence="1">Nucleus</location>
    </subcellularLocation>
</comment>
<keyword evidence="6" id="KW-0508">mRNA splicing</keyword>
<keyword evidence="11" id="KW-1185">Reference proteome</keyword>
<dbReference type="PANTHER" id="PTHR16196:SF0">
    <property type="entry name" value="PRE-MRNA-SPLICING FACTOR CWC25 HOMOLOG"/>
    <property type="match status" value="1"/>
</dbReference>
<feature type="region of interest" description="Disordered" evidence="8">
    <location>
        <begin position="393"/>
        <end position="419"/>
    </location>
</feature>
<dbReference type="OrthoDB" id="21123at2759"/>
<organism evidence="10 11">
    <name type="scientific">Mortierella alpina</name>
    <name type="common">Oleaginous fungus</name>
    <name type="synonym">Mortierella renispora</name>
    <dbReference type="NCBI Taxonomy" id="64518"/>
    <lineage>
        <taxon>Eukaryota</taxon>
        <taxon>Fungi</taxon>
        <taxon>Fungi incertae sedis</taxon>
        <taxon>Mucoromycota</taxon>
        <taxon>Mortierellomycotina</taxon>
        <taxon>Mortierellomycetes</taxon>
        <taxon>Mortierellales</taxon>
        <taxon>Mortierellaceae</taxon>
        <taxon>Mortierella</taxon>
    </lineage>
</organism>